<dbReference type="Proteomes" id="UP001236652">
    <property type="component" value="Chromosome"/>
</dbReference>
<dbReference type="EMBL" id="CP126446">
    <property type="protein sequence ID" value="WIF99499.1"/>
    <property type="molecule type" value="Genomic_DNA"/>
</dbReference>
<evidence type="ECO:0000313" key="2">
    <source>
        <dbReference type="EMBL" id="WIF99499.1"/>
    </source>
</evidence>
<reference evidence="2 3" key="1">
    <citation type="submission" date="2023-05" db="EMBL/GenBank/DDBJ databases">
        <title>Comparative genomics reveals the evidence of polycyclic aromatic hydrocarbons degradation in moderately halophilic genus Pontibacillus.</title>
        <authorList>
            <person name="Yang H."/>
            <person name="Qian Z."/>
        </authorList>
    </citation>
    <scope>NUCLEOTIDE SEQUENCE [LARGE SCALE GENOMIC DNA]</scope>
    <source>
        <strain evidence="3">HN14</strain>
    </source>
</reference>
<dbReference type="PROSITE" id="PS51257">
    <property type="entry name" value="PROKAR_LIPOPROTEIN"/>
    <property type="match status" value="1"/>
</dbReference>
<gene>
    <name evidence="2" type="ORF">QNI29_07530</name>
</gene>
<keyword evidence="3" id="KW-1185">Reference proteome</keyword>
<accession>A0ABY8V168</accession>
<protein>
    <recommendedName>
        <fullName evidence="4">Lipoprotein</fullName>
    </recommendedName>
</protein>
<feature type="compositionally biased region" description="Polar residues" evidence="1">
    <location>
        <begin position="36"/>
        <end position="49"/>
    </location>
</feature>
<organism evidence="2 3">
    <name type="scientific">Pontibacillus chungwhensis</name>
    <dbReference type="NCBI Taxonomy" id="265426"/>
    <lineage>
        <taxon>Bacteria</taxon>
        <taxon>Bacillati</taxon>
        <taxon>Bacillota</taxon>
        <taxon>Bacilli</taxon>
        <taxon>Bacillales</taxon>
        <taxon>Bacillaceae</taxon>
        <taxon>Pontibacillus</taxon>
    </lineage>
</organism>
<feature type="region of interest" description="Disordered" evidence="1">
    <location>
        <begin position="22"/>
        <end position="52"/>
    </location>
</feature>
<proteinExistence type="predicted"/>
<evidence type="ECO:0000313" key="3">
    <source>
        <dbReference type="Proteomes" id="UP001236652"/>
    </source>
</evidence>
<dbReference type="RefSeq" id="WP_231415766.1">
    <property type="nucleotide sequence ID" value="NZ_CP126446.1"/>
</dbReference>
<evidence type="ECO:0008006" key="4">
    <source>
        <dbReference type="Google" id="ProtNLM"/>
    </source>
</evidence>
<sequence length="150" mass="16877">MKKLFILFIVIGLALVGCQNKDESGKTNEPNESDSETTQATDHAGSSKNVEFEPYSGKALKIAVVGASPEVREENVRFNELSFKKLREEDLTLYDAVFVMKENLSEASQSQYVDVYKRHEIPFFFISARNSIPFFENLKSIVSFGSGHLD</sequence>
<evidence type="ECO:0000256" key="1">
    <source>
        <dbReference type="SAM" id="MobiDB-lite"/>
    </source>
</evidence>
<name>A0ABY8V168_9BACI</name>